<protein>
    <recommendedName>
        <fullName evidence="4">DUF4283 domain-containing protein</fullName>
    </recommendedName>
</protein>
<evidence type="ECO:0000313" key="3">
    <source>
        <dbReference type="Proteomes" id="UP001153076"/>
    </source>
</evidence>
<dbReference type="SUPFAM" id="SSF57756">
    <property type="entry name" value="Retrovirus zinc finger-like domains"/>
    <property type="match status" value="1"/>
</dbReference>
<feature type="region of interest" description="Disordered" evidence="1">
    <location>
        <begin position="47"/>
        <end position="67"/>
    </location>
</feature>
<name>A0A9Q1K8G5_9CARY</name>
<dbReference type="EMBL" id="JAKOGI010000257">
    <property type="protein sequence ID" value="KAJ8438354.1"/>
    <property type="molecule type" value="Genomic_DNA"/>
</dbReference>
<evidence type="ECO:0000256" key="1">
    <source>
        <dbReference type="SAM" id="MobiDB-lite"/>
    </source>
</evidence>
<keyword evidence="3" id="KW-1185">Reference proteome</keyword>
<gene>
    <name evidence="2" type="ORF">Cgig2_015281</name>
</gene>
<accession>A0A9Q1K8G5</accession>
<dbReference type="AlphaFoldDB" id="A0A9Q1K8G5"/>
<dbReference type="GO" id="GO:0008270">
    <property type="term" value="F:zinc ion binding"/>
    <property type="evidence" value="ECO:0007669"/>
    <property type="project" value="InterPro"/>
</dbReference>
<dbReference type="GO" id="GO:0003676">
    <property type="term" value="F:nucleic acid binding"/>
    <property type="evidence" value="ECO:0007669"/>
    <property type="project" value="InterPro"/>
</dbReference>
<comment type="caution">
    <text evidence="2">The sequence shown here is derived from an EMBL/GenBank/DDBJ whole genome shotgun (WGS) entry which is preliminary data.</text>
</comment>
<sequence>MKPSSSSGDFLPRGFVSPGNQVAAQAAAIDQEFSSIHELNNETVHVEDEPEIEQARVTTSSPDEGISTTRSVISSYATMTDPNEVKPWNEEMDINIETLVSVPVWVRFLELDIKYYGLDSLSKIGSVLGIHIKIDKYTRDKSFLRYARLLIEMQLHDSFPDYVGFVNEHNVVVRQKVEYEWKPTKCNYCRIFGHTEEECRKKPKPRIEWRPILRQDPLNLAPPQLFTDEEGFVPVKKKAAAPIIDYRELPGPIQVQNNFNSLTEMEDPKNMHLRTEGGGAPWIGSVGSLEMKVKVDKAMLDFPWCPKPKPSFQFCDMWIRDPSFLPLMASIKA</sequence>
<dbReference type="Proteomes" id="UP001153076">
    <property type="component" value="Unassembled WGS sequence"/>
</dbReference>
<dbReference type="InterPro" id="IPR036875">
    <property type="entry name" value="Znf_CCHC_sf"/>
</dbReference>
<evidence type="ECO:0000313" key="2">
    <source>
        <dbReference type="EMBL" id="KAJ8438354.1"/>
    </source>
</evidence>
<proteinExistence type="predicted"/>
<reference evidence="2" key="1">
    <citation type="submission" date="2022-04" db="EMBL/GenBank/DDBJ databases">
        <title>Carnegiea gigantea Genome sequencing and assembly v2.</title>
        <authorList>
            <person name="Copetti D."/>
            <person name="Sanderson M.J."/>
            <person name="Burquez A."/>
            <person name="Wojciechowski M.F."/>
        </authorList>
    </citation>
    <scope>NUCLEOTIDE SEQUENCE</scope>
    <source>
        <strain evidence="2">SGP5-SGP5p</strain>
        <tissue evidence="2">Aerial part</tissue>
    </source>
</reference>
<evidence type="ECO:0008006" key="4">
    <source>
        <dbReference type="Google" id="ProtNLM"/>
    </source>
</evidence>
<dbReference type="InterPro" id="IPR040256">
    <property type="entry name" value="At4g02000-like"/>
</dbReference>
<feature type="compositionally biased region" description="Polar residues" evidence="1">
    <location>
        <begin position="56"/>
        <end position="67"/>
    </location>
</feature>
<dbReference type="PANTHER" id="PTHR31286">
    <property type="entry name" value="GLYCINE-RICH CELL WALL STRUCTURAL PROTEIN 1.8-LIKE"/>
    <property type="match status" value="1"/>
</dbReference>
<dbReference type="PANTHER" id="PTHR31286:SF165">
    <property type="entry name" value="DUF4283 DOMAIN-CONTAINING PROTEIN"/>
    <property type="match status" value="1"/>
</dbReference>
<organism evidence="2 3">
    <name type="scientific">Carnegiea gigantea</name>
    <dbReference type="NCBI Taxonomy" id="171969"/>
    <lineage>
        <taxon>Eukaryota</taxon>
        <taxon>Viridiplantae</taxon>
        <taxon>Streptophyta</taxon>
        <taxon>Embryophyta</taxon>
        <taxon>Tracheophyta</taxon>
        <taxon>Spermatophyta</taxon>
        <taxon>Magnoliopsida</taxon>
        <taxon>eudicotyledons</taxon>
        <taxon>Gunneridae</taxon>
        <taxon>Pentapetalae</taxon>
        <taxon>Caryophyllales</taxon>
        <taxon>Cactineae</taxon>
        <taxon>Cactaceae</taxon>
        <taxon>Cactoideae</taxon>
        <taxon>Echinocereeae</taxon>
        <taxon>Carnegiea</taxon>
    </lineage>
</organism>
<dbReference type="OrthoDB" id="851886at2759"/>